<reference evidence="6 7" key="1">
    <citation type="submission" date="2024-02" db="EMBL/GenBank/DDBJ databases">
        <title>New thermophilic sulfur-oxidizing bacteria from a hot springs of the Uzon caldera (Kamchatka, Russia).</title>
        <authorList>
            <person name="Dukat A.M."/>
            <person name="Elcheninov A.G."/>
            <person name="Frolov E.N."/>
        </authorList>
    </citation>
    <scope>NUCLEOTIDE SEQUENCE [LARGE SCALE GENOMIC DNA]</scope>
    <source>
        <strain evidence="6 7">AK1</strain>
    </source>
</reference>
<dbReference type="Pfam" id="PF00126">
    <property type="entry name" value="HTH_1"/>
    <property type="match status" value="1"/>
</dbReference>
<comment type="similarity">
    <text evidence="1">Belongs to the LysR transcriptional regulatory family.</text>
</comment>
<dbReference type="Proteomes" id="UP001482231">
    <property type="component" value="Unassembled WGS sequence"/>
</dbReference>
<sequence>MTDPLPRRLSLDVEQARTFLAIVARGSFLEAARQLNVTQSTVSARIRSLEQALGARLFQRNRAGASLSLAGRRFLPYAQRLARVAEQAWREVGLPSRYRHTLRVGARIALWEGLLPAWLARLRKTHGDVAVEAEIGFEADLMGRLTEGSLDLALMYTPTHTPGLVVRHLLDEELVLVSDRPRRRPGQEYIHVRWGPGFDQQEAAAFPGLEPPPRVVNVGWLAVHLVLHEGGSCYLPWRMAQPWVSAGRLHVVRSAPRLPLPAYAVHREEDGQGLVGTALALLAEMVAGPATADDAHHVVRNHVPGPQARGLGR</sequence>
<dbReference type="Gene3D" id="1.10.10.10">
    <property type="entry name" value="Winged helix-like DNA-binding domain superfamily/Winged helix DNA-binding domain"/>
    <property type="match status" value="1"/>
</dbReference>
<protein>
    <submittedName>
        <fullName evidence="6">LysR substrate-binding domain-containing protein</fullName>
    </submittedName>
</protein>
<organism evidence="6 7">
    <name type="scientific">Thiobacter aerophilum</name>
    <dbReference type="NCBI Taxonomy" id="3121275"/>
    <lineage>
        <taxon>Bacteria</taxon>
        <taxon>Pseudomonadati</taxon>
        <taxon>Pseudomonadota</taxon>
        <taxon>Betaproteobacteria</taxon>
        <taxon>Burkholderiales</taxon>
        <taxon>Thiobacteraceae</taxon>
        <taxon>Thiobacter</taxon>
    </lineage>
</organism>
<feature type="domain" description="HTH lysR-type" evidence="5">
    <location>
        <begin position="11"/>
        <end position="68"/>
    </location>
</feature>
<keyword evidence="4" id="KW-0804">Transcription</keyword>
<dbReference type="PROSITE" id="PS50931">
    <property type="entry name" value="HTH_LYSR"/>
    <property type="match status" value="1"/>
</dbReference>
<gene>
    <name evidence="6" type="ORF">V6E02_09320</name>
</gene>
<dbReference type="EMBL" id="JBAJEX010000007">
    <property type="protein sequence ID" value="MEO1767412.1"/>
    <property type="molecule type" value="Genomic_DNA"/>
</dbReference>
<dbReference type="Pfam" id="PF03466">
    <property type="entry name" value="LysR_substrate"/>
    <property type="match status" value="1"/>
</dbReference>
<dbReference type="SUPFAM" id="SSF46785">
    <property type="entry name" value="Winged helix' DNA-binding domain"/>
    <property type="match status" value="1"/>
</dbReference>
<comment type="caution">
    <text evidence="6">The sequence shown here is derived from an EMBL/GenBank/DDBJ whole genome shotgun (WGS) entry which is preliminary data.</text>
</comment>
<dbReference type="SUPFAM" id="SSF53850">
    <property type="entry name" value="Periplasmic binding protein-like II"/>
    <property type="match status" value="1"/>
</dbReference>
<dbReference type="InterPro" id="IPR000847">
    <property type="entry name" value="LysR_HTH_N"/>
</dbReference>
<dbReference type="RefSeq" id="WP_347308523.1">
    <property type="nucleotide sequence ID" value="NZ_JBAJEX010000007.1"/>
</dbReference>
<name>A0ABV0EHV4_9BURK</name>
<dbReference type="InterPro" id="IPR036388">
    <property type="entry name" value="WH-like_DNA-bd_sf"/>
</dbReference>
<dbReference type="PANTHER" id="PTHR30126:SF21">
    <property type="entry name" value="TRANSCRIPTIONAL REGULATOR-RELATED"/>
    <property type="match status" value="1"/>
</dbReference>
<evidence type="ECO:0000313" key="7">
    <source>
        <dbReference type="Proteomes" id="UP001482231"/>
    </source>
</evidence>
<dbReference type="InterPro" id="IPR036390">
    <property type="entry name" value="WH_DNA-bd_sf"/>
</dbReference>
<evidence type="ECO:0000256" key="3">
    <source>
        <dbReference type="ARBA" id="ARBA00023125"/>
    </source>
</evidence>
<dbReference type="Gene3D" id="3.40.190.10">
    <property type="entry name" value="Periplasmic binding protein-like II"/>
    <property type="match status" value="2"/>
</dbReference>
<evidence type="ECO:0000313" key="6">
    <source>
        <dbReference type="EMBL" id="MEO1767412.1"/>
    </source>
</evidence>
<evidence type="ECO:0000256" key="2">
    <source>
        <dbReference type="ARBA" id="ARBA00023015"/>
    </source>
</evidence>
<evidence type="ECO:0000256" key="1">
    <source>
        <dbReference type="ARBA" id="ARBA00009437"/>
    </source>
</evidence>
<evidence type="ECO:0000259" key="5">
    <source>
        <dbReference type="PROSITE" id="PS50931"/>
    </source>
</evidence>
<proteinExistence type="inferred from homology"/>
<keyword evidence="3" id="KW-0238">DNA-binding</keyword>
<evidence type="ECO:0000256" key="4">
    <source>
        <dbReference type="ARBA" id="ARBA00023163"/>
    </source>
</evidence>
<dbReference type="PANTHER" id="PTHR30126">
    <property type="entry name" value="HTH-TYPE TRANSCRIPTIONAL REGULATOR"/>
    <property type="match status" value="1"/>
</dbReference>
<dbReference type="PRINTS" id="PR00039">
    <property type="entry name" value="HTHLYSR"/>
</dbReference>
<accession>A0ABV0EHV4</accession>
<keyword evidence="7" id="KW-1185">Reference proteome</keyword>
<keyword evidence="2" id="KW-0805">Transcription regulation</keyword>
<dbReference type="InterPro" id="IPR005119">
    <property type="entry name" value="LysR_subst-bd"/>
</dbReference>